<evidence type="ECO:0000313" key="5">
    <source>
        <dbReference type="EMBL" id="TXB63879.1"/>
    </source>
</evidence>
<protein>
    <submittedName>
        <fullName evidence="5">OmpH family outer membrane protein</fullName>
    </submittedName>
</protein>
<dbReference type="InterPro" id="IPR005632">
    <property type="entry name" value="Chaperone_Skp"/>
</dbReference>
<keyword evidence="2 4" id="KW-0732">Signal</keyword>
<dbReference type="EMBL" id="VOOS01000006">
    <property type="protein sequence ID" value="TXB63879.1"/>
    <property type="molecule type" value="Genomic_DNA"/>
</dbReference>
<comment type="caution">
    <text evidence="5">The sequence shown here is derived from an EMBL/GenBank/DDBJ whole genome shotgun (WGS) entry which is preliminary data.</text>
</comment>
<keyword evidence="6" id="KW-1185">Reference proteome</keyword>
<dbReference type="PANTHER" id="PTHR35089:SF1">
    <property type="entry name" value="CHAPERONE PROTEIN SKP"/>
    <property type="match status" value="1"/>
</dbReference>
<evidence type="ECO:0000313" key="6">
    <source>
        <dbReference type="Proteomes" id="UP000321721"/>
    </source>
</evidence>
<dbReference type="GO" id="GO:0050821">
    <property type="term" value="P:protein stabilization"/>
    <property type="evidence" value="ECO:0007669"/>
    <property type="project" value="TreeGrafter"/>
</dbReference>
<dbReference type="Pfam" id="PF03938">
    <property type="entry name" value="OmpH"/>
    <property type="match status" value="1"/>
</dbReference>
<name>A0A5C6RPH6_9FLAO</name>
<dbReference type="OrthoDB" id="1524711at2"/>
<dbReference type="GO" id="GO:0005829">
    <property type="term" value="C:cytosol"/>
    <property type="evidence" value="ECO:0007669"/>
    <property type="project" value="TreeGrafter"/>
</dbReference>
<evidence type="ECO:0000256" key="2">
    <source>
        <dbReference type="ARBA" id="ARBA00022729"/>
    </source>
</evidence>
<dbReference type="RefSeq" id="WP_147101766.1">
    <property type="nucleotide sequence ID" value="NZ_VOOS01000006.1"/>
</dbReference>
<gene>
    <name evidence="5" type="ORF">FRY74_11520</name>
</gene>
<dbReference type="InterPro" id="IPR024930">
    <property type="entry name" value="Skp_dom_sf"/>
</dbReference>
<keyword evidence="3" id="KW-0175">Coiled coil</keyword>
<comment type="similarity">
    <text evidence="1">Belongs to the Skp family.</text>
</comment>
<evidence type="ECO:0000256" key="1">
    <source>
        <dbReference type="ARBA" id="ARBA00009091"/>
    </source>
</evidence>
<accession>A0A5C6RPH6</accession>
<proteinExistence type="inferred from homology"/>
<evidence type="ECO:0000256" key="3">
    <source>
        <dbReference type="SAM" id="Coils"/>
    </source>
</evidence>
<dbReference type="SMART" id="SM00935">
    <property type="entry name" value="OmpH"/>
    <property type="match status" value="1"/>
</dbReference>
<dbReference type="GO" id="GO:0051082">
    <property type="term" value="F:unfolded protein binding"/>
    <property type="evidence" value="ECO:0007669"/>
    <property type="project" value="InterPro"/>
</dbReference>
<feature type="coiled-coil region" evidence="3">
    <location>
        <begin position="46"/>
        <end position="77"/>
    </location>
</feature>
<organism evidence="5 6">
    <name type="scientific">Vicingus serpentipes</name>
    <dbReference type="NCBI Taxonomy" id="1926625"/>
    <lineage>
        <taxon>Bacteria</taxon>
        <taxon>Pseudomonadati</taxon>
        <taxon>Bacteroidota</taxon>
        <taxon>Flavobacteriia</taxon>
        <taxon>Flavobacteriales</taxon>
        <taxon>Vicingaceae</taxon>
        <taxon>Vicingus</taxon>
    </lineage>
</organism>
<dbReference type="Proteomes" id="UP000321721">
    <property type="component" value="Unassembled WGS sequence"/>
</dbReference>
<dbReference type="SUPFAM" id="SSF111384">
    <property type="entry name" value="OmpH-like"/>
    <property type="match status" value="1"/>
</dbReference>
<sequence length="170" mass="18959">MKAIKLIVLVAVVALSTAAFGQKTTKIGHINSNDLLSAMPERATIQKELEDHANQLRATLEAMRKEYETKVAEFQTKQDVMTEVIKKSKIKEITDLEGRITEFQQTAEADLQKKEQDLLQPIIDKAKEAIDAVAKEGNFTYVLDSSVGVVLYSVESDDILPLVKKKLSIQ</sequence>
<feature type="signal peptide" evidence="4">
    <location>
        <begin position="1"/>
        <end position="21"/>
    </location>
</feature>
<dbReference type="Gene3D" id="3.30.910.20">
    <property type="entry name" value="Skp domain"/>
    <property type="match status" value="1"/>
</dbReference>
<evidence type="ECO:0000256" key="4">
    <source>
        <dbReference type="SAM" id="SignalP"/>
    </source>
</evidence>
<feature type="chain" id="PRO_5022744837" evidence="4">
    <location>
        <begin position="22"/>
        <end position="170"/>
    </location>
</feature>
<dbReference type="PANTHER" id="PTHR35089">
    <property type="entry name" value="CHAPERONE PROTEIN SKP"/>
    <property type="match status" value="1"/>
</dbReference>
<reference evidence="5 6" key="1">
    <citation type="submission" date="2019-08" db="EMBL/GenBank/DDBJ databases">
        <title>Genome of Vicingus serpentipes NCIMB 15042.</title>
        <authorList>
            <person name="Bowman J.P."/>
        </authorList>
    </citation>
    <scope>NUCLEOTIDE SEQUENCE [LARGE SCALE GENOMIC DNA]</scope>
    <source>
        <strain evidence="5 6">NCIMB 15042</strain>
    </source>
</reference>
<dbReference type="AlphaFoldDB" id="A0A5C6RPH6"/>